<feature type="compositionally biased region" description="Polar residues" evidence="1">
    <location>
        <begin position="10"/>
        <end position="24"/>
    </location>
</feature>
<evidence type="ECO:0000256" key="1">
    <source>
        <dbReference type="SAM" id="MobiDB-lite"/>
    </source>
</evidence>
<dbReference type="InterPro" id="IPR009480">
    <property type="entry name" value="Equine_IAV_S2"/>
</dbReference>
<sequence length="70" mass="8038">MGPFGKGVTWSASHSMGESQGESQLLLPNNTKRLTQEMRIMQYFNPIVILTVIKARWQKEETQDTQKIKT</sequence>
<organism evidence="2">
    <name type="scientific">Equine infectious anemia virus</name>
    <dbReference type="NCBI Taxonomy" id="11665"/>
    <lineage>
        <taxon>Viruses</taxon>
        <taxon>Riboviria</taxon>
        <taxon>Pararnavirae</taxon>
        <taxon>Artverviricota</taxon>
        <taxon>Revtraviricetes</taxon>
        <taxon>Ortervirales</taxon>
        <taxon>Retroviridae</taxon>
        <taxon>Orthoretrovirinae</taxon>
        <taxon>Lentivirus</taxon>
        <taxon>Lentivirus equinfane</taxon>
    </lineage>
</organism>
<reference evidence="2" key="1">
    <citation type="journal article" date="2009" name="Retrovirology">
        <title>An EIAV field isolate reveals much higher levels of subtype variability than currently reported for the equine lentivirus family.</title>
        <authorList>
            <person name="Craigo J.K."/>
            <person name="Barnes S."/>
            <person name="Zhang B."/>
            <person name="Cook S.J."/>
            <person name="Howe L."/>
            <person name="Issel C.J."/>
            <person name="Montelaro R.C."/>
        </authorList>
    </citation>
    <scope>NUCLEOTIDE SEQUENCE</scope>
</reference>
<evidence type="ECO:0000313" key="2">
    <source>
        <dbReference type="EMBL" id="ACY07752.1"/>
    </source>
</evidence>
<name>D0UGY2_9RETR</name>
<accession>D0UGY2</accession>
<gene>
    <name evidence="2" type="primary">S2</name>
</gene>
<dbReference type="EMBL" id="GQ855750">
    <property type="protein sequence ID" value="ACY07752.1"/>
    <property type="molecule type" value="Genomic_DNA"/>
</dbReference>
<dbReference type="Pfam" id="PF06502">
    <property type="entry name" value="Equine_IAV_S2"/>
    <property type="match status" value="1"/>
</dbReference>
<proteinExistence type="predicted"/>
<feature type="region of interest" description="Disordered" evidence="1">
    <location>
        <begin position="1"/>
        <end position="24"/>
    </location>
</feature>
<protein>
    <submittedName>
        <fullName evidence="2">S2 protein</fullName>
    </submittedName>
</protein>